<evidence type="ECO:0000313" key="2">
    <source>
        <dbReference type="EMBL" id="TKR64858.1"/>
    </source>
</evidence>
<dbReference type="AlphaFoldDB" id="A0A4U5M7H6"/>
<reference evidence="2 3" key="2">
    <citation type="journal article" date="2019" name="G3 (Bethesda)">
        <title>Hybrid Assembly of the Genome of the Entomopathogenic Nematode Steinernema carpocapsae Identifies the X-Chromosome.</title>
        <authorList>
            <person name="Serra L."/>
            <person name="Macchietto M."/>
            <person name="Macias-Munoz A."/>
            <person name="McGill C.J."/>
            <person name="Rodriguez I.M."/>
            <person name="Rodriguez B."/>
            <person name="Murad R."/>
            <person name="Mortazavi A."/>
        </authorList>
    </citation>
    <scope>NUCLEOTIDE SEQUENCE [LARGE SCALE GENOMIC DNA]</scope>
    <source>
        <strain evidence="2 3">ALL</strain>
    </source>
</reference>
<feature type="signal peptide" evidence="1">
    <location>
        <begin position="1"/>
        <end position="27"/>
    </location>
</feature>
<name>A0A4U5M7H6_STECR</name>
<keyword evidence="1" id="KW-0732">Signal</keyword>
<reference evidence="2 3" key="1">
    <citation type="journal article" date="2015" name="Genome Biol.">
        <title>Comparative genomics of Steinernema reveals deeply conserved gene regulatory networks.</title>
        <authorList>
            <person name="Dillman A.R."/>
            <person name="Macchietto M."/>
            <person name="Porter C.F."/>
            <person name="Rogers A."/>
            <person name="Williams B."/>
            <person name="Antoshechkin I."/>
            <person name="Lee M.M."/>
            <person name="Goodwin Z."/>
            <person name="Lu X."/>
            <person name="Lewis E.E."/>
            <person name="Goodrich-Blair H."/>
            <person name="Stock S.P."/>
            <person name="Adams B.J."/>
            <person name="Sternberg P.W."/>
            <person name="Mortazavi A."/>
        </authorList>
    </citation>
    <scope>NUCLEOTIDE SEQUENCE [LARGE SCALE GENOMIC DNA]</scope>
    <source>
        <strain evidence="2 3">ALL</strain>
    </source>
</reference>
<protein>
    <submittedName>
        <fullName evidence="2">Uncharacterized protein</fullName>
    </submittedName>
</protein>
<evidence type="ECO:0000256" key="1">
    <source>
        <dbReference type="SAM" id="SignalP"/>
    </source>
</evidence>
<evidence type="ECO:0000313" key="3">
    <source>
        <dbReference type="Proteomes" id="UP000298663"/>
    </source>
</evidence>
<feature type="chain" id="PRO_5020235729" evidence="1">
    <location>
        <begin position="28"/>
        <end position="66"/>
    </location>
</feature>
<dbReference type="Proteomes" id="UP000298663">
    <property type="component" value="Unassembled WGS sequence"/>
</dbReference>
<organism evidence="2 3">
    <name type="scientific">Steinernema carpocapsae</name>
    <name type="common">Entomopathogenic nematode</name>
    <dbReference type="NCBI Taxonomy" id="34508"/>
    <lineage>
        <taxon>Eukaryota</taxon>
        <taxon>Metazoa</taxon>
        <taxon>Ecdysozoa</taxon>
        <taxon>Nematoda</taxon>
        <taxon>Chromadorea</taxon>
        <taxon>Rhabditida</taxon>
        <taxon>Tylenchina</taxon>
        <taxon>Panagrolaimomorpha</taxon>
        <taxon>Strongyloidoidea</taxon>
        <taxon>Steinernematidae</taxon>
        <taxon>Steinernema</taxon>
    </lineage>
</organism>
<accession>A0A4U5M7H6</accession>
<gene>
    <name evidence="2" type="ORF">L596_025335</name>
</gene>
<proteinExistence type="predicted"/>
<keyword evidence="3" id="KW-1185">Reference proteome</keyword>
<dbReference type="EMBL" id="AZBU02000009">
    <property type="protein sequence ID" value="TKR64858.1"/>
    <property type="molecule type" value="Genomic_DNA"/>
</dbReference>
<sequence>MERFIPGSTMRLLVIFFLALCVVSVASHCTKADCNSCPPGYKARYSLGCDGSLVGKGFTWCCACVC</sequence>
<comment type="caution">
    <text evidence="2">The sequence shown here is derived from an EMBL/GenBank/DDBJ whole genome shotgun (WGS) entry which is preliminary data.</text>
</comment>